<dbReference type="NCBIfam" id="NF005457">
    <property type="entry name" value="PRK07051.1"/>
    <property type="match status" value="1"/>
</dbReference>
<dbReference type="PROSITE" id="PS50968">
    <property type="entry name" value="BIOTINYL_LIPOYL"/>
    <property type="match status" value="1"/>
</dbReference>
<gene>
    <name evidence="6" type="ORF">QE440_003708</name>
</gene>
<dbReference type="SUPFAM" id="SSF51230">
    <property type="entry name" value="Single hybrid motif"/>
    <property type="match status" value="1"/>
</dbReference>
<reference evidence="6" key="1">
    <citation type="submission" date="2023-08" db="EMBL/GenBank/DDBJ databases">
        <title>Functional and genomic diversity of the sorghum phyllosphere microbiome.</title>
        <authorList>
            <person name="Shade A."/>
        </authorList>
    </citation>
    <scope>NUCLEOTIDE SEQUENCE</scope>
    <source>
        <strain evidence="6">SORGH_AS_0201</strain>
    </source>
</reference>
<dbReference type="InterPro" id="IPR001249">
    <property type="entry name" value="AcCoA_biotinCC"/>
</dbReference>
<keyword evidence="4" id="KW-0444">Lipid biosynthesis</keyword>
<keyword evidence="4" id="KW-0443">Lipid metabolism</keyword>
<dbReference type="PRINTS" id="PR01071">
    <property type="entry name" value="ACOABIOTINCC"/>
</dbReference>
<evidence type="ECO:0000259" key="5">
    <source>
        <dbReference type="PROSITE" id="PS50968"/>
    </source>
</evidence>
<keyword evidence="4" id="KW-0276">Fatty acid metabolism</keyword>
<dbReference type="PANTHER" id="PTHR45266:SF3">
    <property type="entry name" value="OXALOACETATE DECARBOXYLASE ALPHA CHAIN"/>
    <property type="match status" value="1"/>
</dbReference>
<dbReference type="InterPro" id="IPR000089">
    <property type="entry name" value="Biotin_lipoyl"/>
</dbReference>
<dbReference type="RefSeq" id="WP_309760904.1">
    <property type="nucleotide sequence ID" value="NZ_JAVJAF010000001.1"/>
</dbReference>
<dbReference type="EMBL" id="JAVJAF010000001">
    <property type="protein sequence ID" value="MDR6235967.1"/>
    <property type="molecule type" value="Genomic_DNA"/>
</dbReference>
<dbReference type="PANTHER" id="PTHR45266">
    <property type="entry name" value="OXALOACETATE DECARBOXYLASE ALPHA CHAIN"/>
    <property type="match status" value="1"/>
</dbReference>
<sequence length="82" mass="8715">MAEHNVQSPLPGTFYRKSAPDAPVYVEVGQRVESGSVIGLIEVMKQFSEVLAERAGTLQAFLVEDGDPVEPGQALATISVDA</sequence>
<dbReference type="Pfam" id="PF00364">
    <property type="entry name" value="Biotin_lipoyl"/>
    <property type="match status" value="1"/>
</dbReference>
<keyword evidence="4" id="KW-0275">Fatty acid biosynthesis</keyword>
<feature type="domain" description="Lipoyl-binding" evidence="5">
    <location>
        <begin position="1"/>
        <end position="79"/>
    </location>
</feature>
<dbReference type="Gene3D" id="2.40.50.100">
    <property type="match status" value="1"/>
</dbReference>
<comment type="function">
    <text evidence="1 4">This protein is a component of the acetyl coenzyme A carboxylase complex; first, biotin carboxylase catalyzes the carboxylation of the carrier protein and then the transcarboxylase transfers the carboxyl group to form malonyl-CoA.</text>
</comment>
<dbReference type="AlphaFoldDB" id="A0AAJ2BNZ7"/>
<keyword evidence="3 4" id="KW-0092">Biotin</keyword>
<evidence type="ECO:0000256" key="1">
    <source>
        <dbReference type="ARBA" id="ARBA00003761"/>
    </source>
</evidence>
<dbReference type="CDD" id="cd06850">
    <property type="entry name" value="biotinyl_domain"/>
    <property type="match status" value="1"/>
</dbReference>
<comment type="pathway">
    <text evidence="4">Lipid metabolism; fatty acid biosynthesis.</text>
</comment>
<dbReference type="Proteomes" id="UP001268036">
    <property type="component" value="Unassembled WGS sequence"/>
</dbReference>
<dbReference type="GO" id="GO:0009317">
    <property type="term" value="C:acetyl-CoA carboxylase complex"/>
    <property type="evidence" value="ECO:0007669"/>
    <property type="project" value="InterPro"/>
</dbReference>
<comment type="caution">
    <text evidence="6">The sequence shown here is derived from an EMBL/GenBank/DDBJ whole genome shotgun (WGS) entry which is preliminary data.</text>
</comment>
<evidence type="ECO:0000256" key="4">
    <source>
        <dbReference type="RuleBase" id="RU364072"/>
    </source>
</evidence>
<name>A0AAJ2BNZ7_9PSED</name>
<protein>
    <recommendedName>
        <fullName evidence="2 4">Biotin carboxyl carrier protein of acetyl-CoA carboxylase</fullName>
    </recommendedName>
</protein>
<evidence type="ECO:0000256" key="3">
    <source>
        <dbReference type="ARBA" id="ARBA00023267"/>
    </source>
</evidence>
<dbReference type="InterPro" id="IPR011053">
    <property type="entry name" value="Single_hybrid_motif"/>
</dbReference>
<proteinExistence type="predicted"/>
<evidence type="ECO:0000256" key="2">
    <source>
        <dbReference type="ARBA" id="ARBA00017562"/>
    </source>
</evidence>
<dbReference type="InterPro" id="IPR050709">
    <property type="entry name" value="Biotin_Carboxyl_Carrier/Decarb"/>
</dbReference>
<dbReference type="GO" id="GO:0003989">
    <property type="term" value="F:acetyl-CoA carboxylase activity"/>
    <property type="evidence" value="ECO:0007669"/>
    <property type="project" value="InterPro"/>
</dbReference>
<organism evidence="6 7">
    <name type="scientific">Pseudomonas oryzihabitans</name>
    <dbReference type="NCBI Taxonomy" id="47885"/>
    <lineage>
        <taxon>Bacteria</taxon>
        <taxon>Pseudomonadati</taxon>
        <taxon>Pseudomonadota</taxon>
        <taxon>Gammaproteobacteria</taxon>
        <taxon>Pseudomonadales</taxon>
        <taxon>Pseudomonadaceae</taxon>
        <taxon>Pseudomonas</taxon>
    </lineage>
</organism>
<dbReference type="GO" id="GO:0006633">
    <property type="term" value="P:fatty acid biosynthetic process"/>
    <property type="evidence" value="ECO:0007669"/>
    <property type="project" value="UniProtKB-KW"/>
</dbReference>
<evidence type="ECO:0000313" key="7">
    <source>
        <dbReference type="Proteomes" id="UP001268036"/>
    </source>
</evidence>
<accession>A0AAJ2BNZ7</accession>
<evidence type="ECO:0000313" key="6">
    <source>
        <dbReference type="EMBL" id="MDR6235967.1"/>
    </source>
</evidence>